<dbReference type="PRINTS" id="PR00621">
    <property type="entry name" value="HISTONEH2B"/>
</dbReference>
<gene>
    <name evidence="3" type="primary">H2BE</name>
    <name evidence="3" type="ORF">AVEN_198195_1</name>
</gene>
<feature type="domain" description="Core Histone H2A/H2B/H3" evidence="2">
    <location>
        <begin position="112"/>
        <end position="168"/>
    </location>
</feature>
<dbReference type="InterPro" id="IPR009072">
    <property type="entry name" value="Histone-fold"/>
</dbReference>
<dbReference type="OrthoDB" id="305527at2759"/>
<proteinExistence type="inferred from homology"/>
<protein>
    <submittedName>
        <fullName evidence="3">Histone H2B, embryonic</fullName>
    </submittedName>
</protein>
<dbReference type="GO" id="GO:0000786">
    <property type="term" value="C:nucleosome"/>
    <property type="evidence" value="ECO:0007669"/>
    <property type="project" value="InterPro"/>
</dbReference>
<dbReference type="Gene3D" id="1.10.20.10">
    <property type="entry name" value="Histone, subunit A"/>
    <property type="match status" value="1"/>
</dbReference>
<name>A0A4Y2E487_ARAVE</name>
<dbReference type="PANTHER" id="PTHR23428">
    <property type="entry name" value="HISTONE H2B"/>
    <property type="match status" value="1"/>
</dbReference>
<keyword evidence="4" id="KW-1185">Reference proteome</keyword>
<dbReference type="EMBL" id="BGPR01000507">
    <property type="protein sequence ID" value="GBM23960.1"/>
    <property type="molecule type" value="Genomic_DNA"/>
</dbReference>
<dbReference type="GO" id="GO:0030527">
    <property type="term" value="F:structural constituent of chromatin"/>
    <property type="evidence" value="ECO:0007669"/>
    <property type="project" value="InterPro"/>
</dbReference>
<dbReference type="GO" id="GO:0003677">
    <property type="term" value="F:DNA binding"/>
    <property type="evidence" value="ECO:0007669"/>
    <property type="project" value="InterPro"/>
</dbReference>
<dbReference type="SUPFAM" id="SSF47113">
    <property type="entry name" value="Histone-fold"/>
    <property type="match status" value="1"/>
</dbReference>
<evidence type="ECO:0000259" key="2">
    <source>
        <dbReference type="Pfam" id="PF00125"/>
    </source>
</evidence>
<dbReference type="SMART" id="SM00427">
    <property type="entry name" value="H2B"/>
    <property type="match status" value="1"/>
</dbReference>
<comment type="caution">
    <text evidence="3">The sequence shown here is derived from an EMBL/GenBank/DDBJ whole genome shotgun (WGS) entry which is preliminary data.</text>
</comment>
<dbReference type="CDD" id="cd22910">
    <property type="entry name" value="HFD_H2B"/>
    <property type="match status" value="1"/>
</dbReference>
<evidence type="ECO:0000256" key="1">
    <source>
        <dbReference type="ARBA" id="ARBA00006846"/>
    </source>
</evidence>
<dbReference type="InterPro" id="IPR007125">
    <property type="entry name" value="H2A/H2B/H3"/>
</dbReference>
<dbReference type="GO" id="GO:0046982">
    <property type="term" value="F:protein heterodimerization activity"/>
    <property type="evidence" value="ECO:0007669"/>
    <property type="project" value="InterPro"/>
</dbReference>
<organism evidence="3 4">
    <name type="scientific">Araneus ventricosus</name>
    <name type="common">Orbweaver spider</name>
    <name type="synonym">Epeira ventricosa</name>
    <dbReference type="NCBI Taxonomy" id="182803"/>
    <lineage>
        <taxon>Eukaryota</taxon>
        <taxon>Metazoa</taxon>
        <taxon>Ecdysozoa</taxon>
        <taxon>Arthropoda</taxon>
        <taxon>Chelicerata</taxon>
        <taxon>Arachnida</taxon>
        <taxon>Araneae</taxon>
        <taxon>Araneomorphae</taxon>
        <taxon>Entelegynae</taxon>
        <taxon>Araneoidea</taxon>
        <taxon>Araneidae</taxon>
        <taxon>Araneus</taxon>
    </lineage>
</organism>
<reference evidence="3 4" key="1">
    <citation type="journal article" date="2019" name="Sci. Rep.">
        <title>Orb-weaving spider Araneus ventricosus genome elucidates the spidroin gene catalogue.</title>
        <authorList>
            <person name="Kono N."/>
            <person name="Nakamura H."/>
            <person name="Ohtoshi R."/>
            <person name="Moran D.A.P."/>
            <person name="Shinohara A."/>
            <person name="Yoshida Y."/>
            <person name="Fujiwara M."/>
            <person name="Mori M."/>
            <person name="Tomita M."/>
            <person name="Arakawa K."/>
        </authorList>
    </citation>
    <scope>NUCLEOTIDE SEQUENCE [LARGE SCALE GENOMIC DNA]</scope>
</reference>
<dbReference type="Pfam" id="PF00125">
    <property type="entry name" value="Histone"/>
    <property type="match status" value="1"/>
</dbReference>
<accession>A0A4Y2E487</accession>
<dbReference type="Proteomes" id="UP000499080">
    <property type="component" value="Unassembled WGS sequence"/>
</dbReference>
<evidence type="ECO:0000313" key="3">
    <source>
        <dbReference type="EMBL" id="GBM23960.1"/>
    </source>
</evidence>
<sequence length="271" mass="31466">MKRHCQLLRSSHPVPRGYRTLTSLDGYLSITRRLWLERVVVEVWPPQLVGYLFGTRDTGTKDPRFQTQFHRSSASELEGSRFEIRFHQRSVVYVGLPHNKSDFEGQTSSRWVLKQVHPDCGISRQAMLIMNSFMNDMFERISAESSDLTKHNGRKVLSSREIQTAVRLVLPDRQGMDHVLRRRWSHWLLPFLHGPLRELTFHAASRKRDMMGGDWRLLLLGKEVSHFIFRVSDMCSNQMSSSSFDNGSKLRGPSLNSPRVASKRDINIIYK</sequence>
<dbReference type="AlphaFoldDB" id="A0A4Y2E487"/>
<evidence type="ECO:0000313" key="4">
    <source>
        <dbReference type="Proteomes" id="UP000499080"/>
    </source>
</evidence>
<dbReference type="InterPro" id="IPR000558">
    <property type="entry name" value="Histone_H2B"/>
</dbReference>
<comment type="similarity">
    <text evidence="1">Belongs to the histone H2B family.</text>
</comment>